<evidence type="ECO:0000313" key="3">
    <source>
        <dbReference type="EMBL" id="GBO13600.1"/>
    </source>
</evidence>
<evidence type="ECO:0000313" key="4">
    <source>
        <dbReference type="Proteomes" id="UP000499080"/>
    </source>
</evidence>
<dbReference type="EMBL" id="BGPR01037879">
    <property type="protein sequence ID" value="GBO13600.1"/>
    <property type="molecule type" value="Genomic_DNA"/>
</dbReference>
<accession>A0A4Y2UPW3</accession>
<evidence type="ECO:0000313" key="2">
    <source>
        <dbReference type="EMBL" id="GBO13597.1"/>
    </source>
</evidence>
<sequence>MSTLRQEIVIKLKGKVPLDLQRRRDSLKLVGLQLELQRHLKSHKGGMMNYVHQTTENFIYEGSTTCLCPGPQNPKGSADQKHREKFVKA</sequence>
<name>A0A4Y2UPW3_ARAVE</name>
<protein>
    <submittedName>
        <fullName evidence="3">Uncharacterized protein</fullName>
    </submittedName>
</protein>
<keyword evidence="4" id="KW-1185">Reference proteome</keyword>
<dbReference type="EMBL" id="BGPR01037878">
    <property type="protein sequence ID" value="GBO13597.1"/>
    <property type="molecule type" value="Genomic_DNA"/>
</dbReference>
<comment type="caution">
    <text evidence="3">The sequence shown here is derived from an EMBL/GenBank/DDBJ whole genome shotgun (WGS) entry which is preliminary data.</text>
</comment>
<evidence type="ECO:0000256" key="1">
    <source>
        <dbReference type="SAM" id="MobiDB-lite"/>
    </source>
</evidence>
<dbReference type="Proteomes" id="UP000499080">
    <property type="component" value="Unassembled WGS sequence"/>
</dbReference>
<feature type="region of interest" description="Disordered" evidence="1">
    <location>
        <begin position="70"/>
        <end position="89"/>
    </location>
</feature>
<organism evidence="3 4">
    <name type="scientific">Araneus ventricosus</name>
    <name type="common">Orbweaver spider</name>
    <name type="synonym">Epeira ventricosa</name>
    <dbReference type="NCBI Taxonomy" id="182803"/>
    <lineage>
        <taxon>Eukaryota</taxon>
        <taxon>Metazoa</taxon>
        <taxon>Ecdysozoa</taxon>
        <taxon>Arthropoda</taxon>
        <taxon>Chelicerata</taxon>
        <taxon>Arachnida</taxon>
        <taxon>Araneae</taxon>
        <taxon>Araneomorphae</taxon>
        <taxon>Entelegynae</taxon>
        <taxon>Araneoidea</taxon>
        <taxon>Araneidae</taxon>
        <taxon>Araneus</taxon>
    </lineage>
</organism>
<feature type="compositionally biased region" description="Basic and acidic residues" evidence="1">
    <location>
        <begin position="78"/>
        <end position="89"/>
    </location>
</feature>
<proteinExistence type="predicted"/>
<reference evidence="3 4" key="1">
    <citation type="journal article" date="2019" name="Sci. Rep.">
        <title>Orb-weaving spider Araneus ventricosus genome elucidates the spidroin gene catalogue.</title>
        <authorList>
            <person name="Kono N."/>
            <person name="Nakamura H."/>
            <person name="Ohtoshi R."/>
            <person name="Moran D.A.P."/>
            <person name="Shinohara A."/>
            <person name="Yoshida Y."/>
            <person name="Fujiwara M."/>
            <person name="Mori M."/>
            <person name="Tomita M."/>
            <person name="Arakawa K."/>
        </authorList>
    </citation>
    <scope>NUCLEOTIDE SEQUENCE [LARGE SCALE GENOMIC DNA]</scope>
</reference>
<dbReference type="AlphaFoldDB" id="A0A4Y2UPW3"/>
<gene>
    <name evidence="2" type="ORF">AVEN_160755_1</name>
    <name evidence="3" type="ORF">AVEN_213900_1</name>
</gene>